<name>A0ABW3M4F8_9PSEU</name>
<protein>
    <recommendedName>
        <fullName evidence="3">FXSXX-COOH protein</fullName>
    </recommendedName>
</protein>
<organism evidence="1 2">
    <name type="scientific">Kibdelosporangium lantanae</name>
    <dbReference type="NCBI Taxonomy" id="1497396"/>
    <lineage>
        <taxon>Bacteria</taxon>
        <taxon>Bacillati</taxon>
        <taxon>Actinomycetota</taxon>
        <taxon>Actinomycetes</taxon>
        <taxon>Pseudonocardiales</taxon>
        <taxon>Pseudonocardiaceae</taxon>
        <taxon>Kibdelosporangium</taxon>
    </lineage>
</organism>
<dbReference type="EMBL" id="JBHTIS010000318">
    <property type="protein sequence ID" value="MFD1045501.1"/>
    <property type="molecule type" value="Genomic_DNA"/>
</dbReference>
<evidence type="ECO:0000313" key="1">
    <source>
        <dbReference type="EMBL" id="MFD1045501.1"/>
    </source>
</evidence>
<keyword evidence="2" id="KW-1185">Reference proteome</keyword>
<accession>A0ABW3M4F8</accession>
<proteinExistence type="predicted"/>
<evidence type="ECO:0008006" key="3">
    <source>
        <dbReference type="Google" id="ProtNLM"/>
    </source>
</evidence>
<reference evidence="2" key="1">
    <citation type="journal article" date="2019" name="Int. J. Syst. Evol. Microbiol.">
        <title>The Global Catalogue of Microorganisms (GCM) 10K type strain sequencing project: providing services to taxonomists for standard genome sequencing and annotation.</title>
        <authorList>
            <consortium name="The Broad Institute Genomics Platform"/>
            <consortium name="The Broad Institute Genome Sequencing Center for Infectious Disease"/>
            <person name="Wu L."/>
            <person name="Ma J."/>
        </authorList>
    </citation>
    <scope>NUCLEOTIDE SEQUENCE [LARGE SCALE GENOMIC DNA]</scope>
    <source>
        <strain evidence="2">JCM 31486</strain>
    </source>
</reference>
<sequence length="58" mass="6082">MTATLSVLDVRSILTSQELAAAQANVAAAPPLSPDQLDVLGDIFRPTVHRLTTQKAAP</sequence>
<gene>
    <name evidence="1" type="ORF">ACFQ1S_07840</name>
</gene>
<comment type="caution">
    <text evidence="1">The sequence shown here is derived from an EMBL/GenBank/DDBJ whole genome shotgun (WGS) entry which is preliminary data.</text>
</comment>
<evidence type="ECO:0000313" key="2">
    <source>
        <dbReference type="Proteomes" id="UP001597045"/>
    </source>
</evidence>
<dbReference type="Proteomes" id="UP001597045">
    <property type="component" value="Unassembled WGS sequence"/>
</dbReference>